<feature type="compositionally biased region" description="Acidic residues" evidence="1">
    <location>
        <begin position="17"/>
        <end position="49"/>
    </location>
</feature>
<feature type="compositionally biased region" description="Low complexity" evidence="1">
    <location>
        <begin position="109"/>
        <end position="121"/>
    </location>
</feature>
<feature type="region of interest" description="Disordered" evidence="1">
    <location>
        <begin position="1"/>
        <end position="131"/>
    </location>
</feature>
<keyword evidence="3" id="KW-1185">Reference proteome</keyword>
<proteinExistence type="predicted"/>
<feature type="compositionally biased region" description="Acidic residues" evidence="1">
    <location>
        <begin position="99"/>
        <end position="108"/>
    </location>
</feature>
<feature type="compositionally biased region" description="Basic and acidic residues" evidence="1">
    <location>
        <begin position="88"/>
        <end position="98"/>
    </location>
</feature>
<gene>
    <name evidence="2" type="ORF">Tco_0857929</name>
</gene>
<dbReference type="Proteomes" id="UP001151760">
    <property type="component" value="Unassembled WGS sequence"/>
</dbReference>
<reference evidence="2" key="2">
    <citation type="submission" date="2022-01" db="EMBL/GenBank/DDBJ databases">
        <authorList>
            <person name="Yamashiro T."/>
            <person name="Shiraishi A."/>
            <person name="Satake H."/>
            <person name="Nakayama K."/>
        </authorList>
    </citation>
    <scope>NUCLEOTIDE SEQUENCE</scope>
</reference>
<evidence type="ECO:0000313" key="2">
    <source>
        <dbReference type="EMBL" id="GJT10887.1"/>
    </source>
</evidence>
<evidence type="ECO:0000256" key="1">
    <source>
        <dbReference type="SAM" id="MobiDB-lite"/>
    </source>
</evidence>
<comment type="caution">
    <text evidence="2">The sequence shown here is derived from an EMBL/GenBank/DDBJ whole genome shotgun (WGS) entry which is preliminary data.</text>
</comment>
<feature type="compositionally biased region" description="Acidic residues" evidence="1">
    <location>
        <begin position="61"/>
        <end position="87"/>
    </location>
</feature>
<feature type="compositionally biased region" description="Basic and acidic residues" evidence="1">
    <location>
        <begin position="50"/>
        <end position="60"/>
    </location>
</feature>
<sequence length="268" mass="29772">MISLGKSSDVIKKIDEQAEDDEDDEQADDDDDDEHNDDENAQEDDDEHDDDKKLTTHDDEIIHEEDSDEDNASISSSDDEDSDDEDEGKNVDGAKTQEEATDTEDQGNEESSSVSSGFVSNMLNPNQDTGVDDIFRQNTEATSFIDTNITAIMEPSFTAQINRPPTPHPIIIQPQQQPILTPATTTSSSLQNLPNFASLFGFDNRLKALEDNFSELKQTNQYAEALSSIPSTVEQYLTNKMQEAVDVAVPLKYDRIREESSTTKSTIP</sequence>
<accession>A0ABQ5BAZ6</accession>
<evidence type="ECO:0000313" key="3">
    <source>
        <dbReference type="Proteomes" id="UP001151760"/>
    </source>
</evidence>
<name>A0ABQ5BAZ6_9ASTR</name>
<organism evidence="2 3">
    <name type="scientific">Tanacetum coccineum</name>
    <dbReference type="NCBI Taxonomy" id="301880"/>
    <lineage>
        <taxon>Eukaryota</taxon>
        <taxon>Viridiplantae</taxon>
        <taxon>Streptophyta</taxon>
        <taxon>Embryophyta</taxon>
        <taxon>Tracheophyta</taxon>
        <taxon>Spermatophyta</taxon>
        <taxon>Magnoliopsida</taxon>
        <taxon>eudicotyledons</taxon>
        <taxon>Gunneridae</taxon>
        <taxon>Pentapetalae</taxon>
        <taxon>asterids</taxon>
        <taxon>campanulids</taxon>
        <taxon>Asterales</taxon>
        <taxon>Asteraceae</taxon>
        <taxon>Asteroideae</taxon>
        <taxon>Anthemideae</taxon>
        <taxon>Anthemidinae</taxon>
        <taxon>Tanacetum</taxon>
    </lineage>
</organism>
<reference evidence="2" key="1">
    <citation type="journal article" date="2022" name="Int. J. Mol. Sci.">
        <title>Draft Genome of Tanacetum Coccineum: Genomic Comparison of Closely Related Tanacetum-Family Plants.</title>
        <authorList>
            <person name="Yamashiro T."/>
            <person name="Shiraishi A."/>
            <person name="Nakayama K."/>
            <person name="Satake H."/>
        </authorList>
    </citation>
    <scope>NUCLEOTIDE SEQUENCE</scope>
</reference>
<dbReference type="EMBL" id="BQNB010013023">
    <property type="protein sequence ID" value="GJT10887.1"/>
    <property type="molecule type" value="Genomic_DNA"/>
</dbReference>
<protein>
    <submittedName>
        <fullName evidence="2">Uncharacterized protein</fullName>
    </submittedName>
</protein>